<dbReference type="GO" id="GO:0004831">
    <property type="term" value="F:tyrosine-tRNA ligase activity"/>
    <property type="evidence" value="ECO:0007669"/>
    <property type="project" value="UniProtKB-EC"/>
</dbReference>
<evidence type="ECO:0000313" key="11">
    <source>
        <dbReference type="EMBL" id="MFC4719638.1"/>
    </source>
</evidence>
<feature type="short sequence motif" description="'KMSKS' region" evidence="8">
    <location>
        <begin position="233"/>
        <end position="237"/>
    </location>
</feature>
<feature type="binding site" evidence="8">
    <location>
        <position position="175"/>
    </location>
    <ligand>
        <name>L-tyrosine</name>
        <dbReference type="ChEBI" id="CHEBI:58315"/>
    </ligand>
</feature>
<keyword evidence="3 8" id="KW-0067">ATP-binding</keyword>
<evidence type="ECO:0000313" key="12">
    <source>
        <dbReference type="Proteomes" id="UP001595969"/>
    </source>
</evidence>
<dbReference type="PANTHER" id="PTHR11766">
    <property type="entry name" value="TYROSYL-TRNA SYNTHETASE"/>
    <property type="match status" value="1"/>
</dbReference>
<proteinExistence type="inferred from homology"/>
<reference evidence="12" key="1">
    <citation type="journal article" date="2019" name="Int. J. Syst. Evol. Microbiol.">
        <title>The Global Catalogue of Microorganisms (GCM) 10K type strain sequencing project: providing services to taxonomists for standard genome sequencing and annotation.</title>
        <authorList>
            <consortium name="The Broad Institute Genomics Platform"/>
            <consortium name="The Broad Institute Genome Sequencing Center for Infectious Disease"/>
            <person name="Wu L."/>
            <person name="Ma J."/>
        </authorList>
    </citation>
    <scope>NUCLEOTIDE SEQUENCE [LARGE SCALE GENOMIC DNA]</scope>
    <source>
        <strain evidence="12">CGMCC 1.19032</strain>
    </source>
</reference>
<gene>
    <name evidence="8 11" type="primary">tyrS</name>
    <name evidence="11" type="ORF">ACFO5I_07800</name>
</gene>
<comment type="subcellular location">
    <subcellularLocation>
        <location evidence="8">Cytoplasm</location>
    </subcellularLocation>
</comment>
<comment type="function">
    <text evidence="8">Catalyzes the attachment of tyrosine to tRNA(Tyr) in a two-step reaction: tyrosine is first activated by ATP to form Tyr-AMP and then transferred to the acceptor end of tRNA(Tyr).</text>
</comment>
<feature type="binding site" evidence="8">
    <location>
        <position position="36"/>
    </location>
    <ligand>
        <name>L-tyrosine</name>
        <dbReference type="ChEBI" id="CHEBI:58315"/>
    </ligand>
</feature>
<dbReference type="InterPro" id="IPR014729">
    <property type="entry name" value="Rossmann-like_a/b/a_fold"/>
</dbReference>
<dbReference type="Pfam" id="PF00579">
    <property type="entry name" value="tRNA-synt_1b"/>
    <property type="match status" value="1"/>
</dbReference>
<dbReference type="NCBIfam" id="TIGR00234">
    <property type="entry name" value="tyrS"/>
    <property type="match status" value="1"/>
</dbReference>
<evidence type="ECO:0000256" key="7">
    <source>
        <dbReference type="ARBA" id="ARBA00048248"/>
    </source>
</evidence>
<comment type="caution">
    <text evidence="11">The sequence shown here is derived from an EMBL/GenBank/DDBJ whole genome shotgun (WGS) entry which is preliminary data.</text>
</comment>
<dbReference type="InterPro" id="IPR054608">
    <property type="entry name" value="SYY-like_C"/>
</dbReference>
<keyword evidence="1 8" id="KW-0436">Ligase</keyword>
<evidence type="ECO:0000256" key="5">
    <source>
        <dbReference type="ARBA" id="ARBA00022917"/>
    </source>
</evidence>
<accession>A0ABV9MYK0</accession>
<dbReference type="Gene3D" id="3.40.50.620">
    <property type="entry name" value="HUPs"/>
    <property type="match status" value="1"/>
</dbReference>
<dbReference type="InterPro" id="IPR024107">
    <property type="entry name" value="Tyr-tRNA-ligase_bac_1"/>
</dbReference>
<dbReference type="InterPro" id="IPR024088">
    <property type="entry name" value="Tyr-tRNA-ligase_bac-type"/>
</dbReference>
<comment type="catalytic activity">
    <reaction evidence="7 8">
        <text>tRNA(Tyr) + L-tyrosine + ATP = L-tyrosyl-tRNA(Tyr) + AMP + diphosphate + H(+)</text>
        <dbReference type="Rhea" id="RHEA:10220"/>
        <dbReference type="Rhea" id="RHEA-COMP:9706"/>
        <dbReference type="Rhea" id="RHEA-COMP:9707"/>
        <dbReference type="ChEBI" id="CHEBI:15378"/>
        <dbReference type="ChEBI" id="CHEBI:30616"/>
        <dbReference type="ChEBI" id="CHEBI:33019"/>
        <dbReference type="ChEBI" id="CHEBI:58315"/>
        <dbReference type="ChEBI" id="CHEBI:78442"/>
        <dbReference type="ChEBI" id="CHEBI:78536"/>
        <dbReference type="ChEBI" id="CHEBI:456215"/>
        <dbReference type="EC" id="6.1.1.1"/>
    </reaction>
</comment>
<dbReference type="HAMAP" id="MF_02006">
    <property type="entry name" value="Tyr_tRNA_synth_type1"/>
    <property type="match status" value="1"/>
</dbReference>
<dbReference type="InterPro" id="IPR002307">
    <property type="entry name" value="Tyr-tRNA-ligase"/>
</dbReference>
<dbReference type="CDD" id="cd00805">
    <property type="entry name" value="TyrRS_core"/>
    <property type="match status" value="1"/>
</dbReference>
<dbReference type="PROSITE" id="PS50889">
    <property type="entry name" value="S4"/>
    <property type="match status" value="1"/>
</dbReference>
<comment type="subunit">
    <text evidence="8">Homodimer.</text>
</comment>
<organism evidence="11 12">
    <name type="scientific">Enterococcus lemanii</name>
    <dbReference type="NCBI Taxonomy" id="1159752"/>
    <lineage>
        <taxon>Bacteria</taxon>
        <taxon>Bacillati</taxon>
        <taxon>Bacillota</taxon>
        <taxon>Bacilli</taxon>
        <taxon>Lactobacillales</taxon>
        <taxon>Enterococcaceae</taxon>
        <taxon>Enterococcus</taxon>
    </lineage>
</organism>
<evidence type="ECO:0000256" key="6">
    <source>
        <dbReference type="ARBA" id="ARBA00023146"/>
    </source>
</evidence>
<name>A0ABV9MYK0_9ENTE</name>
<feature type="short sequence motif" description="'HIGH' region" evidence="8">
    <location>
        <begin position="41"/>
        <end position="50"/>
    </location>
</feature>
<keyword evidence="5 8" id="KW-0648">Protein biosynthesis</keyword>
<keyword evidence="6 8" id="KW-0030">Aminoacyl-tRNA synthetase</keyword>
<sequence length="423" mass="48007">MSTNIIDELMWRDAINQQTDAEGLREYVENNQISLYCGVDPTGDSMHIGHLIPFMMLKRFQLLGHHPYILIGGATGTIGDPSGRTSERQLQSMEQVQHNVDRLTAQMKKLFFDEASIHNLSMVNNYDWTKDLTLLDFLRDYGKNFNINTMLAKDIVSSRLETGISFTEFTYQILQSMDFLHLFREHNVRLQIGGADQWGNITAGLDLIRKKEGAEAKAFGLTIPLMLKADGTKFGKTAGGAVWLDPEKTSPYEFYQFWVNQDDRDVIKYLKFFTFLTQEEIAAYAQKVETEPHKREAQKALASEMTKFVHGEEALQDALTITAALFSGDVKQLTTSQIAEGFKNMPSATMPKETQNIVDWLVDAKIEPSKRQAREDVKNGAISINGERVADLEAEITLENSFDEKFIIVRKGKKKYTLVHLVD</sequence>
<dbReference type="Proteomes" id="UP001595969">
    <property type="component" value="Unassembled WGS sequence"/>
</dbReference>
<dbReference type="Gene3D" id="1.10.240.10">
    <property type="entry name" value="Tyrosyl-Transfer RNA Synthetase"/>
    <property type="match status" value="1"/>
</dbReference>
<evidence type="ECO:0000256" key="9">
    <source>
        <dbReference type="PROSITE-ProRule" id="PRU00182"/>
    </source>
</evidence>
<dbReference type="SUPFAM" id="SSF52374">
    <property type="entry name" value="Nucleotidylyl transferase"/>
    <property type="match status" value="1"/>
</dbReference>
<dbReference type="EC" id="6.1.1.1" evidence="8"/>
<dbReference type="PRINTS" id="PR01040">
    <property type="entry name" value="TRNASYNTHTYR"/>
</dbReference>
<feature type="binding site" evidence="8">
    <location>
        <position position="171"/>
    </location>
    <ligand>
        <name>L-tyrosine</name>
        <dbReference type="ChEBI" id="CHEBI:58315"/>
    </ligand>
</feature>
<evidence type="ECO:0000256" key="3">
    <source>
        <dbReference type="ARBA" id="ARBA00022840"/>
    </source>
</evidence>
<keyword evidence="4 9" id="KW-0694">RNA-binding</keyword>
<dbReference type="Gene3D" id="3.10.290.10">
    <property type="entry name" value="RNA-binding S4 domain"/>
    <property type="match status" value="1"/>
</dbReference>
<comment type="similarity">
    <text evidence="8">Belongs to the class-I aminoacyl-tRNA synthetase family. TyrS type 1 subfamily.</text>
</comment>
<evidence type="ECO:0000256" key="4">
    <source>
        <dbReference type="ARBA" id="ARBA00022884"/>
    </source>
</evidence>
<protein>
    <recommendedName>
        <fullName evidence="8">Tyrosine--tRNA ligase</fullName>
        <ecNumber evidence="8">6.1.1.1</ecNumber>
    </recommendedName>
    <alternativeName>
        <fullName evidence="8">Tyrosyl-tRNA synthetase</fullName>
        <shortName evidence="8">TyrRS</shortName>
    </alternativeName>
</protein>
<evidence type="ECO:0000256" key="2">
    <source>
        <dbReference type="ARBA" id="ARBA00022741"/>
    </source>
</evidence>
<dbReference type="SUPFAM" id="SSF55174">
    <property type="entry name" value="Alpha-L RNA-binding motif"/>
    <property type="match status" value="1"/>
</dbReference>
<evidence type="ECO:0000259" key="10">
    <source>
        <dbReference type="Pfam" id="PF22421"/>
    </source>
</evidence>
<dbReference type="Pfam" id="PF22421">
    <property type="entry name" value="SYY_C-terminal"/>
    <property type="match status" value="1"/>
</dbReference>
<dbReference type="CDD" id="cd00165">
    <property type="entry name" value="S4"/>
    <property type="match status" value="1"/>
</dbReference>
<keyword evidence="8" id="KW-0963">Cytoplasm</keyword>
<keyword evidence="12" id="KW-1185">Reference proteome</keyword>
<dbReference type="PANTHER" id="PTHR11766:SF0">
    <property type="entry name" value="TYROSINE--TRNA LIGASE, MITOCHONDRIAL"/>
    <property type="match status" value="1"/>
</dbReference>
<dbReference type="InterPro" id="IPR036986">
    <property type="entry name" value="S4_RNA-bd_sf"/>
</dbReference>
<feature type="binding site" evidence="8">
    <location>
        <position position="236"/>
    </location>
    <ligand>
        <name>ATP</name>
        <dbReference type="ChEBI" id="CHEBI:30616"/>
    </ligand>
</feature>
<dbReference type="PROSITE" id="PS00178">
    <property type="entry name" value="AA_TRNA_LIGASE_I"/>
    <property type="match status" value="1"/>
</dbReference>
<evidence type="ECO:0000256" key="8">
    <source>
        <dbReference type="HAMAP-Rule" id="MF_02006"/>
    </source>
</evidence>
<keyword evidence="2 8" id="KW-0547">Nucleotide-binding</keyword>
<dbReference type="InterPro" id="IPR001412">
    <property type="entry name" value="aa-tRNA-synth_I_CS"/>
</dbReference>
<evidence type="ECO:0000256" key="1">
    <source>
        <dbReference type="ARBA" id="ARBA00022598"/>
    </source>
</evidence>
<dbReference type="RefSeq" id="WP_204653893.1">
    <property type="nucleotide sequence ID" value="NZ_JAFBFD010000015.1"/>
</dbReference>
<dbReference type="InterPro" id="IPR002305">
    <property type="entry name" value="aa-tRNA-synth_Ic"/>
</dbReference>
<feature type="domain" description="Tyrosine--tRNA ligase SYY-like C-terminal" evidence="10">
    <location>
        <begin position="337"/>
        <end position="419"/>
    </location>
</feature>
<dbReference type="EMBL" id="JBHSGS010000043">
    <property type="protein sequence ID" value="MFC4719638.1"/>
    <property type="molecule type" value="Genomic_DNA"/>
</dbReference>